<dbReference type="InterPro" id="IPR002110">
    <property type="entry name" value="Ankyrin_rpt"/>
</dbReference>
<dbReference type="OrthoDB" id="439236at2759"/>
<feature type="repeat" description="ANK" evidence="3">
    <location>
        <begin position="218"/>
        <end position="250"/>
    </location>
</feature>
<dbReference type="STRING" id="5722.A2DDN4"/>
<proteinExistence type="predicted"/>
<feature type="repeat" description="ANK" evidence="3">
    <location>
        <begin position="384"/>
        <end position="416"/>
    </location>
</feature>
<evidence type="ECO:0000256" key="2">
    <source>
        <dbReference type="ARBA" id="ARBA00023043"/>
    </source>
</evidence>
<feature type="repeat" description="ANK" evidence="3">
    <location>
        <begin position="351"/>
        <end position="383"/>
    </location>
</feature>
<keyword evidence="1" id="KW-0677">Repeat</keyword>
<reference evidence="4" key="1">
    <citation type="submission" date="2006-10" db="EMBL/GenBank/DDBJ databases">
        <authorList>
            <person name="Amadeo P."/>
            <person name="Zhao Q."/>
            <person name="Wortman J."/>
            <person name="Fraser-Liggett C."/>
            <person name="Carlton J."/>
        </authorList>
    </citation>
    <scope>NUCLEOTIDE SEQUENCE</scope>
    <source>
        <strain evidence="4">G3</strain>
    </source>
</reference>
<dbReference type="PANTHER" id="PTHR24188">
    <property type="entry name" value="ANKYRIN REPEAT PROTEIN"/>
    <property type="match status" value="1"/>
</dbReference>
<dbReference type="InterPro" id="IPR036770">
    <property type="entry name" value="Ankyrin_rpt-contain_sf"/>
</dbReference>
<keyword evidence="2 3" id="KW-0040">ANK repeat</keyword>
<organism evidence="4 5">
    <name type="scientific">Trichomonas vaginalis (strain ATCC PRA-98 / G3)</name>
    <dbReference type="NCBI Taxonomy" id="412133"/>
    <lineage>
        <taxon>Eukaryota</taxon>
        <taxon>Metamonada</taxon>
        <taxon>Parabasalia</taxon>
        <taxon>Trichomonadida</taxon>
        <taxon>Trichomonadidae</taxon>
        <taxon>Trichomonas</taxon>
    </lineage>
</organism>
<evidence type="ECO:0000313" key="5">
    <source>
        <dbReference type="Proteomes" id="UP000001542"/>
    </source>
</evidence>
<dbReference type="SMART" id="SM00248">
    <property type="entry name" value="ANK"/>
    <property type="match status" value="7"/>
</dbReference>
<dbReference type="SMR" id="A2DDN4"/>
<gene>
    <name evidence="4" type="ORF">TVAG_198490</name>
</gene>
<dbReference type="PROSITE" id="PS50297">
    <property type="entry name" value="ANK_REP_REGION"/>
    <property type="match status" value="6"/>
</dbReference>
<dbReference type="Proteomes" id="UP000001542">
    <property type="component" value="Unassembled WGS sequence"/>
</dbReference>
<reference evidence="4" key="2">
    <citation type="journal article" date="2007" name="Science">
        <title>Draft genome sequence of the sexually transmitted pathogen Trichomonas vaginalis.</title>
        <authorList>
            <person name="Carlton J.M."/>
            <person name="Hirt R.P."/>
            <person name="Silva J.C."/>
            <person name="Delcher A.L."/>
            <person name="Schatz M."/>
            <person name="Zhao Q."/>
            <person name="Wortman J.R."/>
            <person name="Bidwell S.L."/>
            <person name="Alsmark U.C.M."/>
            <person name="Besteiro S."/>
            <person name="Sicheritz-Ponten T."/>
            <person name="Noel C.J."/>
            <person name="Dacks J.B."/>
            <person name="Foster P.G."/>
            <person name="Simillion C."/>
            <person name="Van de Peer Y."/>
            <person name="Miranda-Saavedra D."/>
            <person name="Barton G.J."/>
            <person name="Westrop G.D."/>
            <person name="Mueller S."/>
            <person name="Dessi D."/>
            <person name="Fiori P.L."/>
            <person name="Ren Q."/>
            <person name="Paulsen I."/>
            <person name="Zhang H."/>
            <person name="Bastida-Corcuera F.D."/>
            <person name="Simoes-Barbosa A."/>
            <person name="Brown M.T."/>
            <person name="Hayes R.D."/>
            <person name="Mukherjee M."/>
            <person name="Okumura C.Y."/>
            <person name="Schneider R."/>
            <person name="Smith A.J."/>
            <person name="Vanacova S."/>
            <person name="Villalvazo M."/>
            <person name="Haas B.J."/>
            <person name="Pertea M."/>
            <person name="Feldblyum T.V."/>
            <person name="Utterback T.R."/>
            <person name="Shu C.L."/>
            <person name="Osoegawa K."/>
            <person name="de Jong P.J."/>
            <person name="Hrdy I."/>
            <person name="Horvathova L."/>
            <person name="Zubacova Z."/>
            <person name="Dolezal P."/>
            <person name="Malik S.B."/>
            <person name="Logsdon J.M. Jr."/>
            <person name="Henze K."/>
            <person name="Gupta A."/>
            <person name="Wang C.C."/>
            <person name="Dunne R.L."/>
            <person name="Upcroft J.A."/>
            <person name="Upcroft P."/>
            <person name="White O."/>
            <person name="Salzberg S.L."/>
            <person name="Tang P."/>
            <person name="Chiu C.-H."/>
            <person name="Lee Y.-S."/>
            <person name="Embley T.M."/>
            <person name="Coombs G.H."/>
            <person name="Mottram J.C."/>
            <person name="Tachezy J."/>
            <person name="Fraser-Liggett C.M."/>
            <person name="Johnson P.J."/>
        </authorList>
    </citation>
    <scope>NUCLEOTIDE SEQUENCE [LARGE SCALE GENOMIC DNA]</scope>
    <source>
        <strain evidence="4">G3</strain>
    </source>
</reference>
<dbReference type="Pfam" id="PF13637">
    <property type="entry name" value="Ank_4"/>
    <property type="match status" value="1"/>
</dbReference>
<dbReference type="OMA" id="NMGRNTA"/>
<feature type="repeat" description="ANK" evidence="3">
    <location>
        <begin position="252"/>
        <end position="284"/>
    </location>
</feature>
<accession>A2DDN4</accession>
<feature type="repeat" description="ANK" evidence="3">
    <location>
        <begin position="318"/>
        <end position="350"/>
    </location>
</feature>
<dbReference type="RefSeq" id="XP_001582396.1">
    <property type="nucleotide sequence ID" value="XM_001582346.1"/>
</dbReference>
<dbReference type="VEuPathDB" id="TrichDB:TVAGG3_0998910"/>
<keyword evidence="5" id="KW-1185">Reference proteome</keyword>
<dbReference type="InParanoid" id="A2DDN4"/>
<dbReference type="PROSITE" id="PS50088">
    <property type="entry name" value="ANK_REPEAT"/>
    <property type="match status" value="7"/>
</dbReference>
<name>A2DDN4_TRIV3</name>
<dbReference type="AlphaFoldDB" id="A2DDN4"/>
<dbReference type="SUPFAM" id="SSF48403">
    <property type="entry name" value="Ankyrin repeat"/>
    <property type="match status" value="1"/>
</dbReference>
<dbReference type="Pfam" id="PF12796">
    <property type="entry name" value="Ank_2"/>
    <property type="match status" value="2"/>
</dbReference>
<dbReference type="PANTHER" id="PTHR24188:SF29">
    <property type="entry name" value="GH09064P"/>
    <property type="match status" value="1"/>
</dbReference>
<dbReference type="eggNOG" id="KOG0504">
    <property type="taxonomic scope" value="Eukaryota"/>
</dbReference>
<protein>
    <submittedName>
        <fullName evidence="4">KIAA1250 protein, putative</fullName>
    </submittedName>
</protein>
<dbReference type="EMBL" id="DS113190">
    <property type="protein sequence ID" value="EAY21410.1"/>
    <property type="molecule type" value="Genomic_DNA"/>
</dbReference>
<sequence>MNYEYIAAHISDYIQNENFFDTFNKEDIKQIMKYSTLTANQYVTLLKQSSTTIKAKELYVCTRNANVTIQNMEEVVSTLKSVKKYMKFNIFDGIIDILDQKEQEIPLSTEGIQNPRQNAAKETNVNQTNGNINDSREIFTKIAELKKSSDFERVYNFFKELSAQGNQEMIQKACEEGLLEKKIMCGNNVLHIACERGNLRLVKSLIECKCDKEVKNDDGCTPLICASLHGCIEVVQYLISVGANKEARDNNGGWTPLISASANGQLEVVQYLISVGANKEAKDNGGCTPLIWSSANDQLETVHYLISVGADKEAKDNDGKTPLIWASYFGYLEIVQYLISIGANKEAKSNDGYTPLIWASQRGYLEVVQYLISVGANKEVKSNNGCTPLIYASANGFLEVVQYLISVGANKEVKIKE</sequence>
<dbReference type="PRINTS" id="PR01415">
    <property type="entry name" value="ANKYRIN"/>
</dbReference>
<dbReference type="KEGG" id="tva:5466960"/>
<dbReference type="Gene3D" id="1.25.40.20">
    <property type="entry name" value="Ankyrin repeat-containing domain"/>
    <property type="match status" value="2"/>
</dbReference>
<dbReference type="VEuPathDB" id="TrichDB:TVAG_198490"/>
<evidence type="ECO:0000256" key="3">
    <source>
        <dbReference type="PROSITE-ProRule" id="PRU00023"/>
    </source>
</evidence>
<feature type="repeat" description="ANK" evidence="3">
    <location>
        <begin position="185"/>
        <end position="217"/>
    </location>
</feature>
<evidence type="ECO:0000313" key="4">
    <source>
        <dbReference type="EMBL" id="EAY21410.1"/>
    </source>
</evidence>
<feature type="repeat" description="ANK" evidence="3">
    <location>
        <begin position="285"/>
        <end position="317"/>
    </location>
</feature>
<evidence type="ECO:0000256" key="1">
    <source>
        <dbReference type="ARBA" id="ARBA00022737"/>
    </source>
</evidence>